<dbReference type="RefSeq" id="WP_278490648.1">
    <property type="nucleotide sequence ID" value="NZ_JABZTM010000082.1"/>
</dbReference>
<organism evidence="2 3">
    <name type="scientific">Prevotella nigrescens</name>
    <dbReference type="NCBI Taxonomy" id="28133"/>
    <lineage>
        <taxon>Bacteria</taxon>
        <taxon>Pseudomonadati</taxon>
        <taxon>Bacteroidota</taxon>
        <taxon>Bacteroidia</taxon>
        <taxon>Bacteroidales</taxon>
        <taxon>Prevotellaceae</taxon>
        <taxon>Prevotella</taxon>
    </lineage>
</organism>
<reference evidence="2" key="1">
    <citation type="submission" date="2020-04" db="EMBL/GenBank/DDBJ databases">
        <title>Deep metagenomics examines the oral microbiome during advanced dental caries in children, revealing novel taxa and co-occurrences with host molecules.</title>
        <authorList>
            <person name="Baker J.L."/>
            <person name="Morton J.T."/>
            <person name="Dinis M."/>
            <person name="Alvarez R."/>
            <person name="Tran N.C."/>
            <person name="Knight R."/>
            <person name="Edlund A."/>
        </authorList>
    </citation>
    <scope>NUCLEOTIDE SEQUENCE</scope>
    <source>
        <strain evidence="2">JCVI_32_bin.50</strain>
    </source>
</reference>
<dbReference type="InterPro" id="IPR037883">
    <property type="entry name" value="Knr4/Smi1-like_sf"/>
</dbReference>
<protein>
    <submittedName>
        <fullName evidence="2">SMI1/KNR4 family protein</fullName>
    </submittedName>
</protein>
<dbReference type="Pfam" id="PF09346">
    <property type="entry name" value="SMI1_KNR4"/>
    <property type="match status" value="1"/>
</dbReference>
<feature type="domain" description="Knr4/Smi1-like" evidence="1">
    <location>
        <begin position="11"/>
        <end position="98"/>
    </location>
</feature>
<dbReference type="AlphaFoldDB" id="A0A9D5X0F0"/>
<dbReference type="Proteomes" id="UP000787419">
    <property type="component" value="Unassembled WGS sequence"/>
</dbReference>
<evidence type="ECO:0000259" key="1">
    <source>
        <dbReference type="Pfam" id="PF09346"/>
    </source>
</evidence>
<gene>
    <name evidence="2" type="ORF">HXN55_07785</name>
</gene>
<dbReference type="Gene3D" id="3.40.1580.10">
    <property type="entry name" value="SMI1/KNR4-like"/>
    <property type="match status" value="1"/>
</dbReference>
<accession>A0A9D5X0F0</accession>
<evidence type="ECO:0000313" key="2">
    <source>
        <dbReference type="EMBL" id="MBF1447262.1"/>
    </source>
</evidence>
<comment type="caution">
    <text evidence="2">The sequence shown here is derived from an EMBL/GenBank/DDBJ whole genome shotgun (WGS) entry which is preliminary data.</text>
</comment>
<dbReference type="SUPFAM" id="SSF160631">
    <property type="entry name" value="SMI1/KNR4-like"/>
    <property type="match status" value="1"/>
</dbReference>
<sequence>MFTKTAKAIVQEDIANLERITGYKLPQDFISQYITFNGGIPDKSLFCDTEDEEEGYEISFYLPIKYYSDDLGEMKIEKSYAKLTSVNVPSHYLPFAVDW</sequence>
<dbReference type="EMBL" id="JABZTM010000082">
    <property type="protein sequence ID" value="MBF1447262.1"/>
    <property type="molecule type" value="Genomic_DNA"/>
</dbReference>
<feature type="non-terminal residue" evidence="2">
    <location>
        <position position="99"/>
    </location>
</feature>
<name>A0A9D5X0F0_9BACT</name>
<dbReference type="InterPro" id="IPR018958">
    <property type="entry name" value="Knr4/Smi1-like_dom"/>
</dbReference>
<proteinExistence type="predicted"/>
<evidence type="ECO:0000313" key="3">
    <source>
        <dbReference type="Proteomes" id="UP000787419"/>
    </source>
</evidence>